<dbReference type="GO" id="GO:0003676">
    <property type="term" value="F:nucleic acid binding"/>
    <property type="evidence" value="ECO:0007669"/>
    <property type="project" value="InterPro"/>
</dbReference>
<feature type="compositionally biased region" description="Basic and acidic residues" evidence="8">
    <location>
        <begin position="10"/>
        <end position="22"/>
    </location>
</feature>
<dbReference type="SUPFAM" id="SSF53098">
    <property type="entry name" value="Ribonuclease H-like"/>
    <property type="match status" value="1"/>
</dbReference>
<evidence type="ECO:0000256" key="3">
    <source>
        <dbReference type="ARBA" id="ARBA00012180"/>
    </source>
</evidence>
<evidence type="ECO:0000259" key="9">
    <source>
        <dbReference type="PROSITE" id="PS50879"/>
    </source>
</evidence>
<comment type="similarity">
    <text evidence="2">Belongs to the RNase H family.</text>
</comment>
<organism evidence="10 11">
    <name type="scientific">Ephemerocybe angulata</name>
    <dbReference type="NCBI Taxonomy" id="980116"/>
    <lineage>
        <taxon>Eukaryota</taxon>
        <taxon>Fungi</taxon>
        <taxon>Dikarya</taxon>
        <taxon>Basidiomycota</taxon>
        <taxon>Agaricomycotina</taxon>
        <taxon>Agaricomycetes</taxon>
        <taxon>Agaricomycetidae</taxon>
        <taxon>Agaricales</taxon>
        <taxon>Agaricineae</taxon>
        <taxon>Psathyrellaceae</taxon>
        <taxon>Ephemerocybe</taxon>
    </lineage>
</organism>
<sequence length="567" mass="64710">MTDFISQLDTHTHIPHTDPERDSVHDCACEMCTIDETKGCLAPIFCRERAKQFVSSLNSTWIPNPSRDEQAEKLAERTEGRIPKNRAETLTDCFRIFTTSPPTSLTQDTDLNNIRPQQPTYDREEYKTVYTDGSGQNIGTEEARAGSGVFFGDDDPMNLALRVPSSIPQTNNTAEALAVLAAIQAVSPDTPLVIKSDSQITINAITKSALNIEDSNWAETQNRKLIEPIIALVRSREAPTVIEKVKAHCGIHGNEEADRLADIGANAPPTDETDETVDLTIDPMHQVQGMKLRSATQGRIYRELRRISTEKTKPRRQTTMHLDVARHEIEQRTGIRPTDKAIWTSLRKGDITNKKATQLIWRLMHHGFAMGEYWVGKKNLEHRARCRHCDTIETPDHIFTECRFSGQNAVWKTVAKLMDEKNIPWVRPTLGTVLGCGISKIKDEITGKPRPAADRFYTKVVSEALLFIWKIRCEWRMQKGEEIEEAHTDNEILKRWVATLNRIIRFDIISSHYKPKKNKNKKKLRLPTEDLVINTWWDVVDNNADLEWEVRKKSRRRRQGVLVGIRA</sequence>
<accession>A0A8H5B5S2</accession>
<feature type="region of interest" description="Disordered" evidence="8">
    <location>
        <begin position="1"/>
        <end position="22"/>
    </location>
</feature>
<dbReference type="InterPro" id="IPR012337">
    <property type="entry name" value="RNaseH-like_sf"/>
</dbReference>
<evidence type="ECO:0000256" key="4">
    <source>
        <dbReference type="ARBA" id="ARBA00022722"/>
    </source>
</evidence>
<proteinExistence type="inferred from homology"/>
<dbReference type="GO" id="GO:0004523">
    <property type="term" value="F:RNA-DNA hybrid ribonuclease activity"/>
    <property type="evidence" value="ECO:0007669"/>
    <property type="project" value="UniProtKB-EC"/>
</dbReference>
<dbReference type="PANTHER" id="PTHR10642">
    <property type="entry name" value="RIBONUCLEASE H1"/>
    <property type="match status" value="1"/>
</dbReference>
<dbReference type="PANTHER" id="PTHR10642:SF26">
    <property type="entry name" value="RIBONUCLEASE H1"/>
    <property type="match status" value="1"/>
</dbReference>
<evidence type="ECO:0000256" key="5">
    <source>
        <dbReference type="ARBA" id="ARBA00022723"/>
    </source>
</evidence>
<dbReference type="Proteomes" id="UP000541558">
    <property type="component" value="Unassembled WGS sequence"/>
</dbReference>
<gene>
    <name evidence="10" type="ORF">D9611_003498</name>
</gene>
<dbReference type="AlphaFoldDB" id="A0A8H5B5S2"/>
<name>A0A8H5B5S2_9AGAR</name>
<comment type="catalytic activity">
    <reaction evidence="1">
        <text>Endonucleolytic cleavage to 5'-phosphomonoester.</text>
        <dbReference type="EC" id="3.1.26.4"/>
    </reaction>
</comment>
<evidence type="ECO:0000256" key="6">
    <source>
        <dbReference type="ARBA" id="ARBA00022759"/>
    </source>
</evidence>
<evidence type="ECO:0000256" key="2">
    <source>
        <dbReference type="ARBA" id="ARBA00005300"/>
    </source>
</evidence>
<keyword evidence="4" id="KW-0540">Nuclease</keyword>
<dbReference type="GO" id="GO:0043137">
    <property type="term" value="P:DNA replication, removal of RNA primer"/>
    <property type="evidence" value="ECO:0007669"/>
    <property type="project" value="TreeGrafter"/>
</dbReference>
<dbReference type="OrthoDB" id="2752996at2759"/>
<dbReference type="PROSITE" id="PS50879">
    <property type="entry name" value="RNASE_H_1"/>
    <property type="match status" value="1"/>
</dbReference>
<dbReference type="InterPro" id="IPR002156">
    <property type="entry name" value="RNaseH_domain"/>
</dbReference>
<comment type="caution">
    <text evidence="10">The sequence shown here is derived from an EMBL/GenBank/DDBJ whole genome shotgun (WGS) entry which is preliminary data.</text>
</comment>
<dbReference type="GO" id="GO:0046872">
    <property type="term" value="F:metal ion binding"/>
    <property type="evidence" value="ECO:0007669"/>
    <property type="project" value="UniProtKB-KW"/>
</dbReference>
<keyword evidence="7" id="KW-0378">Hydrolase</keyword>
<evidence type="ECO:0000256" key="1">
    <source>
        <dbReference type="ARBA" id="ARBA00000077"/>
    </source>
</evidence>
<dbReference type="InterPro" id="IPR036397">
    <property type="entry name" value="RNaseH_sf"/>
</dbReference>
<keyword evidence="6" id="KW-0255">Endonuclease</keyword>
<dbReference type="Pfam" id="PF00075">
    <property type="entry name" value="RNase_H"/>
    <property type="match status" value="1"/>
</dbReference>
<keyword evidence="5" id="KW-0479">Metal-binding</keyword>
<evidence type="ECO:0000313" key="10">
    <source>
        <dbReference type="EMBL" id="KAF5317270.1"/>
    </source>
</evidence>
<evidence type="ECO:0000313" key="11">
    <source>
        <dbReference type="Proteomes" id="UP000541558"/>
    </source>
</evidence>
<feature type="domain" description="RNase H type-1" evidence="9">
    <location>
        <begin position="123"/>
        <end position="266"/>
    </location>
</feature>
<evidence type="ECO:0000256" key="8">
    <source>
        <dbReference type="SAM" id="MobiDB-lite"/>
    </source>
</evidence>
<dbReference type="InterPro" id="IPR050092">
    <property type="entry name" value="RNase_H"/>
</dbReference>
<protein>
    <recommendedName>
        <fullName evidence="3">ribonuclease H</fullName>
        <ecNumber evidence="3">3.1.26.4</ecNumber>
    </recommendedName>
</protein>
<reference evidence="10 11" key="1">
    <citation type="journal article" date="2020" name="ISME J.">
        <title>Uncovering the hidden diversity of litter-decomposition mechanisms in mushroom-forming fungi.</title>
        <authorList>
            <person name="Floudas D."/>
            <person name="Bentzer J."/>
            <person name="Ahren D."/>
            <person name="Johansson T."/>
            <person name="Persson P."/>
            <person name="Tunlid A."/>
        </authorList>
    </citation>
    <scope>NUCLEOTIDE SEQUENCE [LARGE SCALE GENOMIC DNA]</scope>
    <source>
        <strain evidence="10 11">CBS 175.51</strain>
    </source>
</reference>
<dbReference type="EMBL" id="JAACJK010000219">
    <property type="protein sequence ID" value="KAF5317270.1"/>
    <property type="molecule type" value="Genomic_DNA"/>
</dbReference>
<keyword evidence="11" id="KW-1185">Reference proteome</keyword>
<dbReference type="EC" id="3.1.26.4" evidence="3"/>
<evidence type="ECO:0000256" key="7">
    <source>
        <dbReference type="ARBA" id="ARBA00022801"/>
    </source>
</evidence>
<dbReference type="CDD" id="cd09280">
    <property type="entry name" value="RNase_HI_eukaryote_like"/>
    <property type="match status" value="1"/>
</dbReference>
<dbReference type="Gene3D" id="3.30.420.10">
    <property type="entry name" value="Ribonuclease H-like superfamily/Ribonuclease H"/>
    <property type="match status" value="1"/>
</dbReference>